<feature type="domain" description="FIST C-domain" evidence="2">
    <location>
        <begin position="232"/>
        <end position="406"/>
    </location>
</feature>
<reference evidence="3 4" key="1">
    <citation type="submission" date="2024-03" db="EMBL/GenBank/DDBJ databases">
        <title>Novel species of the genus Variovorax.</title>
        <authorList>
            <person name="Liu Q."/>
            <person name="Xin Y.-H."/>
        </authorList>
    </citation>
    <scope>NUCLEOTIDE SEQUENCE [LARGE SCALE GENOMIC DNA]</scope>
    <source>
        <strain evidence="3 4">KACC 18899</strain>
    </source>
</reference>
<name>A0ABU8VEW4_9BURK</name>
<protein>
    <submittedName>
        <fullName evidence="3">FIST N-terminal domain-containing protein</fullName>
    </submittedName>
</protein>
<sequence>MKMFPSGHATHPQWRMAAGLVLAQLRAQMALPDYAQSPTLGLLYITDHYSADAQEILDHLGAELPEVTDWSGTVGVGVSANNAEYFDEPALSVMLCELPSDQYRVFSGVAPLASTEMSGFSAHTALVHADPHTPELAELIAEMAERTDTGYLFGGLSSGRAGSLQFAVGGNGNIPGHGAHGGVFSGGLSGVVFGEGVRLVSRVTQGCQPVSEEREITEADGNLLLKLDGRPALDVLLEDLHVSLDEPEQAIAAVRATLVGLAEAGTDRVRRTRDLGSDVRVRHIIGLDPTRRGVAIADVVEPGMLMSFCRRNAQAARADLMRVCAEIREELEPEEQTLATARAVAGDETGAGPHPARRVAGAVYVSCSGRGGPHFGAPNAELQIVRHALGDVPLVGFFAAGEIARHHLYGYTGVLTVFTAGD</sequence>
<evidence type="ECO:0000313" key="3">
    <source>
        <dbReference type="EMBL" id="MEJ8811550.1"/>
    </source>
</evidence>
<keyword evidence="4" id="KW-1185">Reference proteome</keyword>
<evidence type="ECO:0000259" key="1">
    <source>
        <dbReference type="SMART" id="SM00897"/>
    </source>
</evidence>
<dbReference type="PANTHER" id="PTHR14939:SF5">
    <property type="entry name" value="F-BOX ONLY PROTEIN 22"/>
    <property type="match status" value="1"/>
</dbReference>
<dbReference type="SMART" id="SM00897">
    <property type="entry name" value="FIST"/>
    <property type="match status" value="1"/>
</dbReference>
<comment type="caution">
    <text evidence="3">The sequence shown here is derived from an EMBL/GenBank/DDBJ whole genome shotgun (WGS) entry which is preliminary data.</text>
</comment>
<dbReference type="EMBL" id="JBBKZU010000004">
    <property type="protein sequence ID" value="MEJ8811550.1"/>
    <property type="molecule type" value="Genomic_DNA"/>
</dbReference>
<accession>A0ABU8VEW4</accession>
<dbReference type="InterPro" id="IPR013702">
    <property type="entry name" value="FIST_domain_N"/>
</dbReference>
<dbReference type="SMART" id="SM01204">
    <property type="entry name" value="FIST_C"/>
    <property type="match status" value="1"/>
</dbReference>
<dbReference type="RefSeq" id="WP_340356838.1">
    <property type="nucleotide sequence ID" value="NZ_JBBKZU010000004.1"/>
</dbReference>
<dbReference type="InterPro" id="IPR019494">
    <property type="entry name" value="FIST_C"/>
</dbReference>
<dbReference type="Pfam" id="PF10442">
    <property type="entry name" value="FIST_C"/>
    <property type="match status" value="1"/>
</dbReference>
<feature type="domain" description="FIST" evidence="1">
    <location>
        <begin position="37"/>
        <end position="231"/>
    </location>
</feature>
<evidence type="ECO:0000259" key="2">
    <source>
        <dbReference type="SMART" id="SM01204"/>
    </source>
</evidence>
<dbReference type="Proteomes" id="UP001365846">
    <property type="component" value="Unassembled WGS sequence"/>
</dbReference>
<proteinExistence type="predicted"/>
<gene>
    <name evidence="3" type="ORF">WKW77_10775</name>
</gene>
<organism evidence="3 4">
    <name type="scientific">Variovorax ureilyticus</name>
    <dbReference type="NCBI Taxonomy" id="1836198"/>
    <lineage>
        <taxon>Bacteria</taxon>
        <taxon>Pseudomonadati</taxon>
        <taxon>Pseudomonadota</taxon>
        <taxon>Betaproteobacteria</taxon>
        <taxon>Burkholderiales</taxon>
        <taxon>Comamonadaceae</taxon>
        <taxon>Variovorax</taxon>
    </lineage>
</organism>
<dbReference type="PANTHER" id="PTHR14939">
    <property type="entry name" value="F-BOX ONLY PROTEIN 22"/>
    <property type="match status" value="1"/>
</dbReference>
<dbReference type="Pfam" id="PF08495">
    <property type="entry name" value="FIST"/>
    <property type="match status" value="1"/>
</dbReference>
<evidence type="ECO:0000313" key="4">
    <source>
        <dbReference type="Proteomes" id="UP001365846"/>
    </source>
</evidence>